<evidence type="ECO:0000313" key="10">
    <source>
        <dbReference type="EMBL" id="KAB1476853.1"/>
    </source>
</evidence>
<dbReference type="InterPro" id="IPR036217">
    <property type="entry name" value="MethylDNA_cys_MeTrfase_DNAb"/>
</dbReference>
<comment type="catalytic activity">
    <reaction evidence="1">
        <text>a 4-O-methyl-thymidine in DNA + L-cysteinyl-[protein] = a thymidine in DNA + S-methyl-L-cysteinyl-[protein]</text>
        <dbReference type="Rhea" id="RHEA:53428"/>
        <dbReference type="Rhea" id="RHEA-COMP:10131"/>
        <dbReference type="Rhea" id="RHEA-COMP:10132"/>
        <dbReference type="Rhea" id="RHEA-COMP:13555"/>
        <dbReference type="Rhea" id="RHEA-COMP:13556"/>
        <dbReference type="ChEBI" id="CHEBI:29950"/>
        <dbReference type="ChEBI" id="CHEBI:82612"/>
        <dbReference type="ChEBI" id="CHEBI:137386"/>
        <dbReference type="ChEBI" id="CHEBI:137387"/>
        <dbReference type="EC" id="2.1.1.63"/>
    </reaction>
</comment>
<gene>
    <name evidence="10" type="ORF">F8R14_10040</name>
</gene>
<dbReference type="Gene3D" id="1.10.10.10">
    <property type="entry name" value="Winged helix-like DNA-binding domain superfamily/Winged helix DNA-binding domain"/>
    <property type="match status" value="1"/>
</dbReference>
<reference evidence="10 11" key="1">
    <citation type="submission" date="2019-09" db="EMBL/GenBank/DDBJ databases">
        <title>Draft genome sequence of 3 type strains from the CCUG.</title>
        <authorList>
            <person name="Pineiro-Iglesias B."/>
            <person name="Tunovic T."/>
            <person name="Unosson C."/>
            <person name="Inganas E."/>
            <person name="Ohlen M."/>
            <person name="Cardew S."/>
            <person name="Jensie-Markopoulos S."/>
            <person name="Salva-Serra F."/>
            <person name="Jaen-Luchoro D."/>
            <person name="Karlsson R."/>
            <person name="Svensson-Stadler L."/>
            <person name="Chun J."/>
            <person name="Moore E."/>
        </authorList>
    </citation>
    <scope>NUCLEOTIDE SEQUENCE [LARGE SCALE GENOMIC DNA]</scope>
    <source>
        <strain evidence="10 11">CCUG 65427</strain>
    </source>
</reference>
<evidence type="ECO:0000256" key="7">
    <source>
        <dbReference type="ARBA" id="ARBA00023204"/>
    </source>
</evidence>
<dbReference type="Gene3D" id="3.30.160.70">
    <property type="entry name" value="Methylated DNA-protein cysteine methyltransferase domain"/>
    <property type="match status" value="1"/>
</dbReference>
<dbReference type="PANTHER" id="PTHR10815">
    <property type="entry name" value="METHYLATED-DNA--PROTEIN-CYSTEINE METHYLTRANSFERASE"/>
    <property type="match status" value="1"/>
</dbReference>
<evidence type="ECO:0000259" key="9">
    <source>
        <dbReference type="Pfam" id="PF01035"/>
    </source>
</evidence>
<dbReference type="InterPro" id="IPR001497">
    <property type="entry name" value="MethylDNA_cys_MeTrfase_AS"/>
</dbReference>
<evidence type="ECO:0000256" key="6">
    <source>
        <dbReference type="ARBA" id="ARBA00022763"/>
    </source>
</evidence>
<comment type="similarity">
    <text evidence="2">Belongs to the MGMT family.</text>
</comment>
<proteinExistence type="inferred from homology"/>
<accession>A0A833CAI3</accession>
<dbReference type="InterPro" id="IPR036388">
    <property type="entry name" value="WH-like_DNA-bd_sf"/>
</dbReference>
<keyword evidence="4 10" id="KW-0489">Methyltransferase</keyword>
<dbReference type="SUPFAM" id="SSF46767">
    <property type="entry name" value="Methylated DNA-protein cysteine methyltransferase, C-terminal domain"/>
    <property type="match status" value="1"/>
</dbReference>
<dbReference type="InterPro" id="IPR036631">
    <property type="entry name" value="MGMT_N_sf"/>
</dbReference>
<dbReference type="GO" id="GO:0006281">
    <property type="term" value="P:DNA repair"/>
    <property type="evidence" value="ECO:0007669"/>
    <property type="project" value="UniProtKB-KW"/>
</dbReference>
<dbReference type="PANTHER" id="PTHR10815:SF5">
    <property type="entry name" value="METHYLATED-DNA--PROTEIN-CYSTEINE METHYLTRANSFERASE"/>
    <property type="match status" value="1"/>
</dbReference>
<dbReference type="InterPro" id="IPR014048">
    <property type="entry name" value="MethylDNA_cys_MeTrfase_DNA-bd"/>
</dbReference>
<dbReference type="Pfam" id="PF01035">
    <property type="entry name" value="DNA_binding_1"/>
    <property type="match status" value="1"/>
</dbReference>
<organism evidence="10 11">
    <name type="scientific">Veillonella seminalis</name>
    <dbReference type="NCBI Taxonomy" id="1502943"/>
    <lineage>
        <taxon>Bacteria</taxon>
        <taxon>Bacillati</taxon>
        <taxon>Bacillota</taxon>
        <taxon>Negativicutes</taxon>
        <taxon>Veillonellales</taxon>
        <taxon>Veillonellaceae</taxon>
        <taxon>Veillonella</taxon>
    </lineage>
</organism>
<evidence type="ECO:0000256" key="5">
    <source>
        <dbReference type="ARBA" id="ARBA00022679"/>
    </source>
</evidence>
<keyword evidence="6" id="KW-0227">DNA damage</keyword>
<dbReference type="GO" id="GO:0032259">
    <property type="term" value="P:methylation"/>
    <property type="evidence" value="ECO:0007669"/>
    <property type="project" value="UniProtKB-KW"/>
</dbReference>
<keyword evidence="7" id="KW-0234">DNA repair</keyword>
<dbReference type="PROSITE" id="PS00374">
    <property type="entry name" value="MGMT"/>
    <property type="match status" value="1"/>
</dbReference>
<protein>
    <recommendedName>
        <fullName evidence="3">methylated-DNA--[protein]-cysteine S-methyltransferase</fullName>
        <ecNumber evidence="3">2.1.1.63</ecNumber>
    </recommendedName>
</protein>
<evidence type="ECO:0000256" key="8">
    <source>
        <dbReference type="ARBA" id="ARBA00049348"/>
    </source>
</evidence>
<dbReference type="RefSeq" id="WP_006555720.1">
    <property type="nucleotide sequence ID" value="NZ_CALMIE010000055.1"/>
</dbReference>
<dbReference type="GeneID" id="83056109"/>
<dbReference type="FunFam" id="1.10.10.10:FF:000214">
    <property type="entry name" value="Methylated-DNA--protein-cysteine methyltransferase"/>
    <property type="match status" value="1"/>
</dbReference>
<evidence type="ECO:0000256" key="1">
    <source>
        <dbReference type="ARBA" id="ARBA00001286"/>
    </source>
</evidence>
<evidence type="ECO:0000256" key="3">
    <source>
        <dbReference type="ARBA" id="ARBA00011918"/>
    </source>
</evidence>
<dbReference type="EC" id="2.1.1.63" evidence="3"/>
<dbReference type="EMBL" id="WBKH01000012">
    <property type="protein sequence ID" value="KAB1476853.1"/>
    <property type="molecule type" value="Genomic_DNA"/>
</dbReference>
<evidence type="ECO:0000256" key="2">
    <source>
        <dbReference type="ARBA" id="ARBA00008711"/>
    </source>
</evidence>
<dbReference type="Proteomes" id="UP000434554">
    <property type="component" value="Unassembled WGS sequence"/>
</dbReference>
<dbReference type="AlphaFoldDB" id="A0A833CAI3"/>
<keyword evidence="5 10" id="KW-0808">Transferase</keyword>
<dbReference type="NCBIfam" id="TIGR00589">
    <property type="entry name" value="ogt"/>
    <property type="match status" value="1"/>
</dbReference>
<dbReference type="SUPFAM" id="SSF53155">
    <property type="entry name" value="Methylated DNA-protein cysteine methyltransferase domain"/>
    <property type="match status" value="1"/>
</dbReference>
<dbReference type="GO" id="GO:0003908">
    <property type="term" value="F:methylated-DNA-[protein]-cysteine S-methyltransferase activity"/>
    <property type="evidence" value="ECO:0007669"/>
    <property type="project" value="UniProtKB-EC"/>
</dbReference>
<sequence length="198" mass="21893">MSTKLATQSTANPNATLDTVYSYTTSFPDYGIITMYSDGENLIGLSLPSQQYRLDTDSNEIIDKKLPIFKTTEKWLKDYFAGKNPAKIPPIRFIGTPFRQKVWQALLDIPHGQLITYGDLAKKLFPNDANTGIRARAIGGAVGHNPIPVIVPCHRVIGANKNLTGYTGGLAVKVKLLTLEGVDMEPLKWPKRTTKNTF</sequence>
<comment type="caution">
    <text evidence="10">The sequence shown here is derived from an EMBL/GenBank/DDBJ whole genome shotgun (WGS) entry which is preliminary data.</text>
</comment>
<dbReference type="CDD" id="cd06445">
    <property type="entry name" value="ATase"/>
    <property type="match status" value="1"/>
</dbReference>
<feature type="domain" description="Methylated-DNA-[protein]-cysteine S-methyltransferase DNA binding" evidence="9">
    <location>
        <begin position="97"/>
        <end position="182"/>
    </location>
</feature>
<comment type="catalytic activity">
    <reaction evidence="8">
        <text>a 6-O-methyl-2'-deoxyguanosine in DNA + L-cysteinyl-[protein] = S-methyl-L-cysteinyl-[protein] + a 2'-deoxyguanosine in DNA</text>
        <dbReference type="Rhea" id="RHEA:24000"/>
        <dbReference type="Rhea" id="RHEA-COMP:10131"/>
        <dbReference type="Rhea" id="RHEA-COMP:10132"/>
        <dbReference type="Rhea" id="RHEA-COMP:11367"/>
        <dbReference type="Rhea" id="RHEA-COMP:11368"/>
        <dbReference type="ChEBI" id="CHEBI:29950"/>
        <dbReference type="ChEBI" id="CHEBI:82612"/>
        <dbReference type="ChEBI" id="CHEBI:85445"/>
        <dbReference type="ChEBI" id="CHEBI:85448"/>
        <dbReference type="EC" id="2.1.1.63"/>
    </reaction>
</comment>
<evidence type="ECO:0000313" key="11">
    <source>
        <dbReference type="Proteomes" id="UP000434554"/>
    </source>
</evidence>
<evidence type="ECO:0000256" key="4">
    <source>
        <dbReference type="ARBA" id="ARBA00022603"/>
    </source>
</evidence>
<name>A0A833CAI3_9FIRM</name>